<sequence>MDSRRSQAILAYTTLLLSAYTARTGASVLDVPRRSPWTRPLRDARRSMLQRQMHTALVTLADIHPPRSRRRRTQLPSAPPASLSTHLLQEGN</sequence>
<feature type="compositionally biased region" description="Polar residues" evidence="1">
    <location>
        <begin position="82"/>
        <end position="92"/>
    </location>
</feature>
<feature type="chain" id="PRO_5041926651" description="Secreted protein" evidence="2">
    <location>
        <begin position="27"/>
        <end position="92"/>
    </location>
</feature>
<proteinExistence type="predicted"/>
<accession>A0AAD7FY90</accession>
<keyword evidence="2" id="KW-0732">Signal</keyword>
<keyword evidence="4" id="KW-1185">Reference proteome</keyword>
<evidence type="ECO:0000313" key="3">
    <source>
        <dbReference type="EMBL" id="KAJ7645858.1"/>
    </source>
</evidence>
<dbReference type="AlphaFoldDB" id="A0AAD7FY90"/>
<feature type="signal peptide" evidence="2">
    <location>
        <begin position="1"/>
        <end position="26"/>
    </location>
</feature>
<comment type="caution">
    <text evidence="3">The sequence shown here is derived from an EMBL/GenBank/DDBJ whole genome shotgun (WGS) entry which is preliminary data.</text>
</comment>
<dbReference type="Proteomes" id="UP001221757">
    <property type="component" value="Unassembled WGS sequence"/>
</dbReference>
<evidence type="ECO:0000313" key="4">
    <source>
        <dbReference type="Proteomes" id="UP001221757"/>
    </source>
</evidence>
<evidence type="ECO:0000256" key="1">
    <source>
        <dbReference type="SAM" id="MobiDB-lite"/>
    </source>
</evidence>
<name>A0AAD7FY90_MYCRO</name>
<dbReference type="EMBL" id="JARKIE010000390">
    <property type="protein sequence ID" value="KAJ7645858.1"/>
    <property type="molecule type" value="Genomic_DNA"/>
</dbReference>
<feature type="region of interest" description="Disordered" evidence="1">
    <location>
        <begin position="63"/>
        <end position="92"/>
    </location>
</feature>
<gene>
    <name evidence="3" type="ORF">B0H17DRAFT_1103657</name>
</gene>
<reference evidence="3" key="1">
    <citation type="submission" date="2023-03" db="EMBL/GenBank/DDBJ databases">
        <title>Massive genome expansion in bonnet fungi (Mycena s.s.) driven by repeated elements and novel gene families across ecological guilds.</title>
        <authorList>
            <consortium name="Lawrence Berkeley National Laboratory"/>
            <person name="Harder C.B."/>
            <person name="Miyauchi S."/>
            <person name="Viragh M."/>
            <person name="Kuo A."/>
            <person name="Thoen E."/>
            <person name="Andreopoulos B."/>
            <person name="Lu D."/>
            <person name="Skrede I."/>
            <person name="Drula E."/>
            <person name="Henrissat B."/>
            <person name="Morin E."/>
            <person name="Kohler A."/>
            <person name="Barry K."/>
            <person name="LaButti K."/>
            <person name="Morin E."/>
            <person name="Salamov A."/>
            <person name="Lipzen A."/>
            <person name="Mereny Z."/>
            <person name="Hegedus B."/>
            <person name="Baldrian P."/>
            <person name="Stursova M."/>
            <person name="Weitz H."/>
            <person name="Taylor A."/>
            <person name="Grigoriev I.V."/>
            <person name="Nagy L.G."/>
            <person name="Martin F."/>
            <person name="Kauserud H."/>
        </authorList>
    </citation>
    <scope>NUCLEOTIDE SEQUENCE</scope>
    <source>
        <strain evidence="3">CBHHK067</strain>
    </source>
</reference>
<evidence type="ECO:0008006" key="5">
    <source>
        <dbReference type="Google" id="ProtNLM"/>
    </source>
</evidence>
<protein>
    <recommendedName>
        <fullName evidence="5">Secreted protein</fullName>
    </recommendedName>
</protein>
<evidence type="ECO:0000256" key="2">
    <source>
        <dbReference type="SAM" id="SignalP"/>
    </source>
</evidence>
<organism evidence="3 4">
    <name type="scientific">Mycena rosella</name>
    <name type="common">Pink bonnet</name>
    <name type="synonym">Agaricus rosellus</name>
    <dbReference type="NCBI Taxonomy" id="1033263"/>
    <lineage>
        <taxon>Eukaryota</taxon>
        <taxon>Fungi</taxon>
        <taxon>Dikarya</taxon>
        <taxon>Basidiomycota</taxon>
        <taxon>Agaricomycotina</taxon>
        <taxon>Agaricomycetes</taxon>
        <taxon>Agaricomycetidae</taxon>
        <taxon>Agaricales</taxon>
        <taxon>Marasmiineae</taxon>
        <taxon>Mycenaceae</taxon>
        <taxon>Mycena</taxon>
    </lineage>
</organism>